<protein>
    <recommendedName>
        <fullName evidence="6">G-protein coupled receptors family 1 profile domain-containing protein</fullName>
    </recommendedName>
</protein>
<feature type="transmembrane region" description="Helical" evidence="5">
    <location>
        <begin position="318"/>
        <end position="342"/>
    </location>
</feature>
<dbReference type="AlphaFoldDB" id="A0A9N9XPP7"/>
<evidence type="ECO:0000256" key="1">
    <source>
        <dbReference type="ARBA" id="ARBA00004370"/>
    </source>
</evidence>
<dbReference type="SUPFAM" id="SSF81321">
    <property type="entry name" value="Family A G protein-coupled receptor-like"/>
    <property type="match status" value="1"/>
</dbReference>
<reference evidence="7" key="1">
    <citation type="submission" date="2022-01" db="EMBL/GenBank/DDBJ databases">
        <authorList>
            <person name="King R."/>
        </authorList>
    </citation>
    <scope>NUCLEOTIDE SEQUENCE</scope>
</reference>
<dbReference type="EMBL" id="OU900095">
    <property type="protein sequence ID" value="CAG9859585.1"/>
    <property type="molecule type" value="Genomic_DNA"/>
</dbReference>
<dbReference type="GO" id="GO:0016020">
    <property type="term" value="C:membrane"/>
    <property type="evidence" value="ECO:0007669"/>
    <property type="project" value="UniProtKB-SubCell"/>
</dbReference>
<sequence>QFGLILCKHRNYGHIYLAYKNVLLQYIYLILKIRIDYIFTITTVSGRQGCSCGSVERIFKVKMAVNVTFNISDTIPLEYDDIFAYYSKEEQEYYSRIRSISTFRMVMDIIKFFLCVFVVIIDIYLIVVMMRNKRLRACKTNKYVLNYAIFNLLSFVALPFFAIFVELLRTVRLSSWSFYCLERQVEDCSMIGLFLCCFALSFEWLITVYYNSNVNQIIIKLYTYSLHIIYALIFALLVLYTLLCFEVFYINIVLNIILYVILLIFILICNYLRVKIPNPTSKKMFSLNIATVMTLCWLPLFIYHLLSSFFYRSYTLRFLLMASYFIPEILAYCSPIIVVFLLGKLNKYYKVAFIQSCCCISNRNYSGDDESFMEDDEEDKENVDDLANKAEIL</sequence>
<dbReference type="InterPro" id="IPR017452">
    <property type="entry name" value="GPCR_Rhodpsn_7TM"/>
</dbReference>
<dbReference type="PROSITE" id="PS50262">
    <property type="entry name" value="G_PROTEIN_RECEP_F1_2"/>
    <property type="match status" value="1"/>
</dbReference>
<feature type="transmembrane region" description="Helical" evidence="5">
    <location>
        <begin position="109"/>
        <end position="127"/>
    </location>
</feature>
<evidence type="ECO:0000256" key="2">
    <source>
        <dbReference type="ARBA" id="ARBA00022692"/>
    </source>
</evidence>
<evidence type="ECO:0000259" key="6">
    <source>
        <dbReference type="PROSITE" id="PS50262"/>
    </source>
</evidence>
<keyword evidence="3 5" id="KW-1133">Transmembrane helix</keyword>
<comment type="subcellular location">
    <subcellularLocation>
        <location evidence="1">Membrane</location>
    </subcellularLocation>
</comment>
<evidence type="ECO:0000256" key="3">
    <source>
        <dbReference type="ARBA" id="ARBA00022989"/>
    </source>
</evidence>
<organism evidence="7 8">
    <name type="scientific">Phyllotreta striolata</name>
    <name type="common">Striped flea beetle</name>
    <name type="synonym">Crioceris striolata</name>
    <dbReference type="NCBI Taxonomy" id="444603"/>
    <lineage>
        <taxon>Eukaryota</taxon>
        <taxon>Metazoa</taxon>
        <taxon>Ecdysozoa</taxon>
        <taxon>Arthropoda</taxon>
        <taxon>Hexapoda</taxon>
        <taxon>Insecta</taxon>
        <taxon>Pterygota</taxon>
        <taxon>Neoptera</taxon>
        <taxon>Endopterygota</taxon>
        <taxon>Coleoptera</taxon>
        <taxon>Polyphaga</taxon>
        <taxon>Cucujiformia</taxon>
        <taxon>Chrysomeloidea</taxon>
        <taxon>Chrysomelidae</taxon>
        <taxon>Galerucinae</taxon>
        <taxon>Alticini</taxon>
        <taxon>Phyllotreta</taxon>
    </lineage>
</organism>
<keyword evidence="8" id="KW-1185">Reference proteome</keyword>
<gene>
    <name evidence="7" type="ORF">PHYEVI_LOCUS5959</name>
</gene>
<dbReference type="Gene3D" id="1.20.1070.10">
    <property type="entry name" value="Rhodopsin 7-helix transmembrane proteins"/>
    <property type="match status" value="1"/>
</dbReference>
<dbReference type="Proteomes" id="UP001153712">
    <property type="component" value="Chromosome 2"/>
</dbReference>
<feature type="transmembrane region" description="Helical" evidence="5">
    <location>
        <begin position="221"/>
        <end position="242"/>
    </location>
</feature>
<feature type="domain" description="G-protein coupled receptors family 1 profile" evidence="6">
    <location>
        <begin position="121"/>
        <end position="393"/>
    </location>
</feature>
<keyword evidence="2 5" id="KW-0812">Transmembrane</keyword>
<feature type="transmembrane region" description="Helical" evidence="5">
    <location>
        <begin position="148"/>
        <end position="169"/>
    </location>
</feature>
<proteinExistence type="predicted"/>
<feature type="transmembrane region" description="Helical" evidence="5">
    <location>
        <begin position="189"/>
        <end position="209"/>
    </location>
</feature>
<evidence type="ECO:0000313" key="7">
    <source>
        <dbReference type="EMBL" id="CAG9859585.1"/>
    </source>
</evidence>
<name>A0A9N9XPP7_PHYSR</name>
<accession>A0A9N9XPP7</accession>
<feature type="transmembrane region" description="Helical" evidence="5">
    <location>
        <begin position="284"/>
        <end position="306"/>
    </location>
</feature>
<evidence type="ECO:0000256" key="4">
    <source>
        <dbReference type="ARBA" id="ARBA00023136"/>
    </source>
</evidence>
<feature type="non-terminal residue" evidence="7">
    <location>
        <position position="1"/>
    </location>
</feature>
<evidence type="ECO:0000313" key="8">
    <source>
        <dbReference type="Proteomes" id="UP001153712"/>
    </source>
</evidence>
<keyword evidence="4 5" id="KW-0472">Membrane</keyword>
<feature type="transmembrane region" description="Helical" evidence="5">
    <location>
        <begin position="248"/>
        <end position="272"/>
    </location>
</feature>
<evidence type="ECO:0000256" key="5">
    <source>
        <dbReference type="SAM" id="Phobius"/>
    </source>
</evidence>
<dbReference type="OrthoDB" id="6784480at2759"/>